<feature type="domain" description="BHLH" evidence="3">
    <location>
        <begin position="210"/>
        <end position="275"/>
    </location>
</feature>
<dbReference type="SUPFAM" id="SSF47459">
    <property type="entry name" value="HLH, helix-loop-helix DNA-binding domain"/>
    <property type="match status" value="1"/>
</dbReference>
<reference evidence="4" key="1">
    <citation type="submission" date="2023-08" db="EMBL/GenBank/DDBJ databases">
        <title>Black Yeasts Isolated from many extreme environments.</title>
        <authorList>
            <person name="Coleine C."/>
            <person name="Stajich J.E."/>
            <person name="Selbmann L."/>
        </authorList>
    </citation>
    <scope>NUCLEOTIDE SEQUENCE</scope>
    <source>
        <strain evidence="4">CCFEE 5810</strain>
    </source>
</reference>
<sequence>MTATLPSTAGSLLGKASFYQMSNDDHEWRHQSFGQMPTLTSQWPDQHGSRMGGMQDIDLSVFQSDDNHYTNTYRTPSHLISPGFSYDGDVHQLSPGDVEMYTPSTATFASEDTQGYFPPNGAGYLRPPTSCGNGSSTQSPKSAHSNISPKQQPRYAGADMSTSRRPGMSRSVTAPEATGPAALKRSGTSEDDDEEYVPKDEGKGNRGRKRQRIPHTAVERRYRENLNAHLDRLRQCVPVFASRTPVAKSGGVCQENGKPSKCEILNGAIEHIAALDKENQLLKEEVDMLRATTAEMERWHRNSSRTG</sequence>
<keyword evidence="1" id="KW-0175">Coiled coil</keyword>
<evidence type="ECO:0000256" key="1">
    <source>
        <dbReference type="SAM" id="Coils"/>
    </source>
</evidence>
<feature type="region of interest" description="Disordered" evidence="2">
    <location>
        <begin position="109"/>
        <end position="215"/>
    </location>
</feature>
<dbReference type="PANTHER" id="PTHR47336">
    <property type="entry name" value="TRANSCRIPTION FACTOR HMS1-RELATED"/>
    <property type="match status" value="1"/>
</dbReference>
<feature type="coiled-coil region" evidence="1">
    <location>
        <begin position="265"/>
        <end position="292"/>
    </location>
</feature>
<dbReference type="SMART" id="SM00353">
    <property type="entry name" value="HLH"/>
    <property type="match status" value="1"/>
</dbReference>
<dbReference type="PROSITE" id="PS50888">
    <property type="entry name" value="BHLH"/>
    <property type="match status" value="1"/>
</dbReference>
<dbReference type="Gene3D" id="4.10.280.10">
    <property type="entry name" value="Helix-loop-helix DNA-binding domain"/>
    <property type="match status" value="1"/>
</dbReference>
<dbReference type="PANTHER" id="PTHR47336:SF2">
    <property type="entry name" value="TRANSCRIPTION FACTOR HMS1-RELATED"/>
    <property type="match status" value="1"/>
</dbReference>
<evidence type="ECO:0000313" key="4">
    <source>
        <dbReference type="EMBL" id="KAK5703063.1"/>
    </source>
</evidence>
<feature type="compositionally biased region" description="Polar residues" evidence="2">
    <location>
        <begin position="130"/>
        <end position="151"/>
    </location>
</feature>
<name>A0AAN7WDA9_9PEZI</name>
<organism evidence="4 5">
    <name type="scientific">Elasticomyces elasticus</name>
    <dbReference type="NCBI Taxonomy" id="574655"/>
    <lineage>
        <taxon>Eukaryota</taxon>
        <taxon>Fungi</taxon>
        <taxon>Dikarya</taxon>
        <taxon>Ascomycota</taxon>
        <taxon>Pezizomycotina</taxon>
        <taxon>Dothideomycetes</taxon>
        <taxon>Dothideomycetidae</taxon>
        <taxon>Mycosphaerellales</taxon>
        <taxon>Teratosphaeriaceae</taxon>
        <taxon>Elasticomyces</taxon>
    </lineage>
</organism>
<dbReference type="Proteomes" id="UP001310594">
    <property type="component" value="Unassembled WGS sequence"/>
</dbReference>
<dbReference type="CDD" id="cd11395">
    <property type="entry name" value="bHLHzip_SREBP_like"/>
    <property type="match status" value="1"/>
</dbReference>
<dbReference type="Pfam" id="PF00010">
    <property type="entry name" value="HLH"/>
    <property type="match status" value="1"/>
</dbReference>
<accession>A0AAN7WDA9</accession>
<protein>
    <recommendedName>
        <fullName evidence="3">BHLH domain-containing protein</fullName>
    </recommendedName>
</protein>
<dbReference type="EMBL" id="JAVRQU010000005">
    <property type="protein sequence ID" value="KAK5703063.1"/>
    <property type="molecule type" value="Genomic_DNA"/>
</dbReference>
<dbReference type="InterPro" id="IPR036638">
    <property type="entry name" value="HLH_DNA-bd_sf"/>
</dbReference>
<proteinExistence type="predicted"/>
<dbReference type="GO" id="GO:0046983">
    <property type="term" value="F:protein dimerization activity"/>
    <property type="evidence" value="ECO:0007669"/>
    <property type="project" value="InterPro"/>
</dbReference>
<gene>
    <name evidence="4" type="ORF">LTR97_004009</name>
</gene>
<dbReference type="AlphaFoldDB" id="A0AAN7WDA9"/>
<evidence type="ECO:0000256" key="2">
    <source>
        <dbReference type="SAM" id="MobiDB-lite"/>
    </source>
</evidence>
<dbReference type="InterPro" id="IPR011598">
    <property type="entry name" value="bHLH_dom"/>
</dbReference>
<comment type="caution">
    <text evidence="4">The sequence shown here is derived from an EMBL/GenBank/DDBJ whole genome shotgun (WGS) entry which is preliminary data.</text>
</comment>
<evidence type="ECO:0000259" key="3">
    <source>
        <dbReference type="PROSITE" id="PS50888"/>
    </source>
</evidence>
<dbReference type="InterPro" id="IPR052099">
    <property type="entry name" value="Regulatory_TF_Diverse"/>
</dbReference>
<evidence type="ECO:0000313" key="5">
    <source>
        <dbReference type="Proteomes" id="UP001310594"/>
    </source>
</evidence>